<name>A0ABP7L383_9MICO</name>
<sequence>MITLKQDADGFIRMNRHFPQTVQVGVVFADGSVEEFSGSRLNEIYDAAQETYRVENHLDAKGFSRRPVKTVQSKNRIDYVAVQPGMSAS</sequence>
<proteinExistence type="predicted"/>
<accession>A0ABP7L383</accession>
<reference evidence="2" key="1">
    <citation type="journal article" date="2019" name="Int. J. Syst. Evol. Microbiol.">
        <title>The Global Catalogue of Microorganisms (GCM) 10K type strain sequencing project: providing services to taxonomists for standard genome sequencing and annotation.</title>
        <authorList>
            <consortium name="The Broad Institute Genomics Platform"/>
            <consortium name="The Broad Institute Genome Sequencing Center for Infectious Disease"/>
            <person name="Wu L."/>
            <person name="Ma J."/>
        </authorList>
    </citation>
    <scope>NUCLEOTIDE SEQUENCE [LARGE SCALE GENOMIC DNA]</scope>
    <source>
        <strain evidence="2">JCM 17021</strain>
    </source>
</reference>
<keyword evidence="2" id="KW-1185">Reference proteome</keyword>
<gene>
    <name evidence="1" type="ORF">GCM10022381_38980</name>
</gene>
<dbReference type="Proteomes" id="UP001501803">
    <property type="component" value="Unassembled WGS sequence"/>
</dbReference>
<evidence type="ECO:0000313" key="2">
    <source>
        <dbReference type="Proteomes" id="UP001501803"/>
    </source>
</evidence>
<dbReference type="EMBL" id="BAABCN010000017">
    <property type="protein sequence ID" value="GAA3893508.1"/>
    <property type="molecule type" value="Genomic_DNA"/>
</dbReference>
<evidence type="ECO:0000313" key="1">
    <source>
        <dbReference type="EMBL" id="GAA3893508.1"/>
    </source>
</evidence>
<dbReference type="RefSeq" id="WP_345069543.1">
    <property type="nucleotide sequence ID" value="NZ_BAABCN010000017.1"/>
</dbReference>
<organism evidence="1 2">
    <name type="scientific">Leifsonia kafniensis</name>
    <dbReference type="NCBI Taxonomy" id="475957"/>
    <lineage>
        <taxon>Bacteria</taxon>
        <taxon>Bacillati</taxon>
        <taxon>Actinomycetota</taxon>
        <taxon>Actinomycetes</taxon>
        <taxon>Micrococcales</taxon>
        <taxon>Microbacteriaceae</taxon>
        <taxon>Leifsonia</taxon>
    </lineage>
</organism>
<protein>
    <submittedName>
        <fullName evidence="1">Uncharacterized protein</fullName>
    </submittedName>
</protein>
<comment type="caution">
    <text evidence="1">The sequence shown here is derived from an EMBL/GenBank/DDBJ whole genome shotgun (WGS) entry which is preliminary data.</text>
</comment>